<gene>
    <name evidence="1" type="ORF">V5E97_05195</name>
</gene>
<sequence length="88" mass="9945">MVSQTLSSDDLRAMTPSVFATTPWEGMSPTYRFIPTVDVLDLLEDQGFRITSARQSRSRIAGKAPFTHHLLRLRHESIMDIRDEVSGP</sequence>
<protein>
    <submittedName>
        <fullName evidence="1">Uncharacterized protein</fullName>
    </submittedName>
</protein>
<organism evidence="1">
    <name type="scientific">Singulisphaera sp. Ch08</name>
    <dbReference type="NCBI Taxonomy" id="3120278"/>
    <lineage>
        <taxon>Bacteria</taxon>
        <taxon>Pseudomonadati</taxon>
        <taxon>Planctomycetota</taxon>
        <taxon>Planctomycetia</taxon>
        <taxon>Isosphaerales</taxon>
        <taxon>Isosphaeraceae</taxon>
        <taxon>Singulisphaera</taxon>
    </lineage>
</organism>
<dbReference type="AlphaFoldDB" id="A0AAU7CJU1"/>
<dbReference type="RefSeq" id="WP_406698231.1">
    <property type="nucleotide sequence ID" value="NZ_CP155447.1"/>
</dbReference>
<dbReference type="EMBL" id="CP155447">
    <property type="protein sequence ID" value="XBH05415.1"/>
    <property type="molecule type" value="Genomic_DNA"/>
</dbReference>
<accession>A0AAU7CJU1</accession>
<evidence type="ECO:0000313" key="1">
    <source>
        <dbReference type="EMBL" id="XBH05415.1"/>
    </source>
</evidence>
<proteinExistence type="predicted"/>
<name>A0AAU7CJU1_9BACT</name>
<reference evidence="1" key="1">
    <citation type="submission" date="2024-05" db="EMBL/GenBank/DDBJ databases">
        <title>Planctomycetes of the genus Singulisphaera possess chitinolytic capabilities.</title>
        <authorList>
            <person name="Ivanova A."/>
        </authorList>
    </citation>
    <scope>NUCLEOTIDE SEQUENCE</scope>
    <source>
        <strain evidence="1">Ch08T</strain>
    </source>
</reference>